<proteinExistence type="predicted"/>
<reference evidence="2 3" key="1">
    <citation type="submission" date="2017-01" db="EMBL/GenBank/DDBJ databases">
        <title>Complete genome of Tateyamaria omphalii DOK1-4 isolated from seawater in Dokdo.</title>
        <authorList>
            <person name="Kim J.H."/>
            <person name="Chi W.-J."/>
        </authorList>
    </citation>
    <scope>NUCLEOTIDE SEQUENCE [LARGE SCALE GENOMIC DNA]</scope>
    <source>
        <strain evidence="2 3">DOK1-4</strain>
    </source>
</reference>
<keyword evidence="3" id="KW-1185">Reference proteome</keyword>
<dbReference type="AlphaFoldDB" id="A0A1P8MXQ9"/>
<evidence type="ECO:0000256" key="1">
    <source>
        <dbReference type="SAM" id="Phobius"/>
    </source>
</evidence>
<name>A0A1P8MXQ9_9RHOB</name>
<gene>
    <name evidence="2" type="ORF">BWR18_15025</name>
</gene>
<dbReference type="Proteomes" id="UP000186336">
    <property type="component" value="Chromosome"/>
</dbReference>
<feature type="transmembrane region" description="Helical" evidence="1">
    <location>
        <begin position="51"/>
        <end position="77"/>
    </location>
</feature>
<accession>A0A1P8MXQ9</accession>
<sequence>MKLGPLLVFLKFGGLLTLLTLTSQCSAVFQTDQFSTLPIGEALRSQVLIPAVTMFFAGGLFGLISRMCVGAILPAIVSARRRAGLRTDVNEFALKHVFELDGQAKPIQRKFFRVWRLGQ</sequence>
<keyword evidence="1" id="KW-0472">Membrane</keyword>
<keyword evidence="1" id="KW-1133">Transmembrane helix</keyword>
<keyword evidence="1" id="KW-0812">Transmembrane</keyword>
<evidence type="ECO:0000313" key="2">
    <source>
        <dbReference type="EMBL" id="APX12854.1"/>
    </source>
</evidence>
<evidence type="ECO:0000313" key="3">
    <source>
        <dbReference type="Proteomes" id="UP000186336"/>
    </source>
</evidence>
<organism evidence="2 3">
    <name type="scientific">Tateyamaria omphalii</name>
    <dbReference type="NCBI Taxonomy" id="299262"/>
    <lineage>
        <taxon>Bacteria</taxon>
        <taxon>Pseudomonadati</taxon>
        <taxon>Pseudomonadota</taxon>
        <taxon>Alphaproteobacteria</taxon>
        <taxon>Rhodobacterales</taxon>
        <taxon>Roseobacteraceae</taxon>
        <taxon>Tateyamaria</taxon>
    </lineage>
</organism>
<dbReference type="EMBL" id="CP019312">
    <property type="protein sequence ID" value="APX12854.1"/>
    <property type="molecule type" value="Genomic_DNA"/>
</dbReference>
<dbReference type="KEGG" id="tom:BWR18_15025"/>
<protein>
    <submittedName>
        <fullName evidence="2">Uncharacterized protein</fullName>
    </submittedName>
</protein>